<dbReference type="EC" id="2.7.13.3" evidence="14"/>
<gene>
    <name evidence="17" type="ORF">M8A51_17960</name>
</gene>
<feature type="domain" description="HAMP" evidence="16">
    <location>
        <begin position="165"/>
        <end position="218"/>
    </location>
</feature>
<dbReference type="Pfam" id="PF00512">
    <property type="entry name" value="HisKA"/>
    <property type="match status" value="1"/>
</dbReference>
<dbReference type="Gene3D" id="3.30.565.10">
    <property type="entry name" value="Histidine kinase-like ATPase, C-terminal domain"/>
    <property type="match status" value="1"/>
</dbReference>
<evidence type="ECO:0000256" key="9">
    <source>
        <dbReference type="ARBA" id="ARBA00022777"/>
    </source>
</evidence>
<comment type="function">
    <text evidence="14">Member of a two-component regulatory system.</text>
</comment>
<dbReference type="CDD" id="cd00082">
    <property type="entry name" value="HisKA"/>
    <property type="match status" value="1"/>
</dbReference>
<keyword evidence="10 14" id="KW-0067">ATP-binding</keyword>
<dbReference type="InterPro" id="IPR036890">
    <property type="entry name" value="HATPase_C_sf"/>
</dbReference>
<keyword evidence="5" id="KW-0597">Phosphoprotein</keyword>
<dbReference type="InterPro" id="IPR006290">
    <property type="entry name" value="CztS_silS_copS"/>
</dbReference>
<dbReference type="SMART" id="SM00388">
    <property type="entry name" value="HisKA"/>
    <property type="match status" value="1"/>
</dbReference>
<sequence length="443" mass="47556">MNSAGYSLATRLSMQLALQTALGLGMLCAGIFAATHWSFADKQRAHLATKLAATIDAAVSAERAGGLAEMRRHLQAAVPRRAGTYLELHAANGELLYRDPEVLQSSSKVQRMGFSLSLSAGEAQGVLALDITEDSRMLVRLALILVAATMLGGISAGIASAWRVRRTLQPLRTLADQTRAICPGRMDQRLSLAEPIAELQPWIDQFNAMLRRLESAYVQLEAFNADVAHELRTPLAALIGHTEVALSREDRAAEALRETLTANLEELQRLAALVSDMLFLSRADRGATARRSAPASLADLVRQVVEFHEAALSEAQLRVDIEGDANVAVDQALFKRAVSNLLGNATRYAVKGSAIAVHIGLDVGRRAEILVENAGPDVDALSVPRLFDRFFRTDESRTDGHLHHGLGLAIVAAIARMHSGHTVAVSGGGRTRIGFAVGEPAKP</sequence>
<evidence type="ECO:0000256" key="13">
    <source>
        <dbReference type="ARBA" id="ARBA00023136"/>
    </source>
</evidence>
<feature type="domain" description="Histidine kinase" evidence="15">
    <location>
        <begin position="226"/>
        <end position="443"/>
    </location>
</feature>
<dbReference type="RefSeq" id="WP_251779902.1">
    <property type="nucleotide sequence ID" value="NZ_JAMKFE010000012.1"/>
</dbReference>
<name>A0ABT0YRR0_9BURK</name>
<evidence type="ECO:0000256" key="3">
    <source>
        <dbReference type="ARBA" id="ARBA00022475"/>
    </source>
</evidence>
<dbReference type="InterPro" id="IPR050428">
    <property type="entry name" value="TCS_sensor_his_kinase"/>
</dbReference>
<evidence type="ECO:0000256" key="12">
    <source>
        <dbReference type="ARBA" id="ARBA00023012"/>
    </source>
</evidence>
<evidence type="ECO:0000256" key="6">
    <source>
        <dbReference type="ARBA" id="ARBA00022679"/>
    </source>
</evidence>
<dbReference type="InterPro" id="IPR005467">
    <property type="entry name" value="His_kinase_dom"/>
</dbReference>
<evidence type="ECO:0000256" key="7">
    <source>
        <dbReference type="ARBA" id="ARBA00022692"/>
    </source>
</evidence>
<evidence type="ECO:0000256" key="5">
    <source>
        <dbReference type="ARBA" id="ARBA00022553"/>
    </source>
</evidence>
<reference evidence="17" key="1">
    <citation type="submission" date="2022-05" db="EMBL/GenBank/DDBJ databases">
        <title>Schlegelella sp. nov., isolated from mangrove soil.</title>
        <authorList>
            <person name="Liu Y."/>
            <person name="Ge X."/>
            <person name="Liu W."/>
        </authorList>
    </citation>
    <scope>NUCLEOTIDE SEQUENCE</scope>
    <source>
        <strain evidence="17">S2-27</strain>
    </source>
</reference>
<keyword evidence="13 14" id="KW-0472">Membrane</keyword>
<evidence type="ECO:0000256" key="8">
    <source>
        <dbReference type="ARBA" id="ARBA00022741"/>
    </source>
</evidence>
<keyword evidence="12 14" id="KW-0902">Two-component regulatory system</keyword>
<evidence type="ECO:0000313" key="18">
    <source>
        <dbReference type="Proteomes" id="UP001165541"/>
    </source>
</evidence>
<dbReference type="GO" id="GO:0004673">
    <property type="term" value="F:protein histidine kinase activity"/>
    <property type="evidence" value="ECO:0007669"/>
    <property type="project" value="UniProtKB-EC"/>
</dbReference>
<protein>
    <recommendedName>
        <fullName evidence="14">Sensor protein</fullName>
        <ecNumber evidence="14">2.7.13.3</ecNumber>
    </recommendedName>
</protein>
<dbReference type="Gene3D" id="1.10.287.130">
    <property type="match status" value="1"/>
</dbReference>
<dbReference type="InterPro" id="IPR003594">
    <property type="entry name" value="HATPase_dom"/>
</dbReference>
<evidence type="ECO:0000256" key="10">
    <source>
        <dbReference type="ARBA" id="ARBA00022840"/>
    </source>
</evidence>
<proteinExistence type="predicted"/>
<dbReference type="Proteomes" id="UP001165541">
    <property type="component" value="Unassembled WGS sequence"/>
</dbReference>
<keyword evidence="9 14" id="KW-0418">Kinase</keyword>
<dbReference type="InterPro" id="IPR003660">
    <property type="entry name" value="HAMP_dom"/>
</dbReference>
<evidence type="ECO:0000256" key="14">
    <source>
        <dbReference type="RuleBase" id="RU364088"/>
    </source>
</evidence>
<dbReference type="PANTHER" id="PTHR45436:SF9">
    <property type="entry name" value="SENSOR PROTEIN"/>
    <property type="match status" value="1"/>
</dbReference>
<evidence type="ECO:0000256" key="2">
    <source>
        <dbReference type="ARBA" id="ARBA00004533"/>
    </source>
</evidence>
<dbReference type="InterPro" id="IPR036097">
    <property type="entry name" value="HisK_dim/P_sf"/>
</dbReference>
<feature type="transmembrane region" description="Helical" evidence="14">
    <location>
        <begin position="20"/>
        <end position="40"/>
    </location>
</feature>
<evidence type="ECO:0000259" key="16">
    <source>
        <dbReference type="PROSITE" id="PS50885"/>
    </source>
</evidence>
<keyword evidence="4 14" id="KW-0997">Cell inner membrane</keyword>
<accession>A0ABT0YRR0</accession>
<dbReference type="SUPFAM" id="SSF47384">
    <property type="entry name" value="Homodimeric domain of signal transducing histidine kinase"/>
    <property type="match status" value="1"/>
</dbReference>
<evidence type="ECO:0000313" key="17">
    <source>
        <dbReference type="EMBL" id="MCM5681417.1"/>
    </source>
</evidence>
<evidence type="ECO:0000256" key="4">
    <source>
        <dbReference type="ARBA" id="ARBA00022519"/>
    </source>
</evidence>
<comment type="subcellular location">
    <subcellularLocation>
        <location evidence="2 14">Cell inner membrane</location>
    </subcellularLocation>
</comment>
<keyword evidence="11 14" id="KW-1133">Transmembrane helix</keyword>
<dbReference type="PROSITE" id="PS50885">
    <property type="entry name" value="HAMP"/>
    <property type="match status" value="1"/>
</dbReference>
<dbReference type="SUPFAM" id="SSF55874">
    <property type="entry name" value="ATPase domain of HSP90 chaperone/DNA topoisomerase II/histidine kinase"/>
    <property type="match status" value="1"/>
</dbReference>
<dbReference type="SMART" id="SM00387">
    <property type="entry name" value="HATPase_c"/>
    <property type="match status" value="1"/>
</dbReference>
<comment type="catalytic activity">
    <reaction evidence="1 14">
        <text>ATP + protein L-histidine = ADP + protein N-phospho-L-histidine.</text>
        <dbReference type="EC" id="2.7.13.3"/>
    </reaction>
</comment>
<feature type="transmembrane region" description="Helical" evidence="14">
    <location>
        <begin position="141"/>
        <end position="162"/>
    </location>
</feature>
<dbReference type="InterPro" id="IPR003661">
    <property type="entry name" value="HisK_dim/P_dom"/>
</dbReference>
<dbReference type="Pfam" id="PF02518">
    <property type="entry name" value="HATPase_c"/>
    <property type="match status" value="1"/>
</dbReference>
<evidence type="ECO:0000259" key="15">
    <source>
        <dbReference type="PROSITE" id="PS50109"/>
    </source>
</evidence>
<dbReference type="PANTHER" id="PTHR45436">
    <property type="entry name" value="SENSOR HISTIDINE KINASE YKOH"/>
    <property type="match status" value="1"/>
</dbReference>
<evidence type="ECO:0000256" key="11">
    <source>
        <dbReference type="ARBA" id="ARBA00022989"/>
    </source>
</evidence>
<dbReference type="EMBL" id="JAMKFE010000012">
    <property type="protein sequence ID" value="MCM5681417.1"/>
    <property type="molecule type" value="Genomic_DNA"/>
</dbReference>
<dbReference type="NCBIfam" id="TIGR01386">
    <property type="entry name" value="cztS_silS_copS"/>
    <property type="match status" value="1"/>
</dbReference>
<keyword evidence="6 14" id="KW-0808">Transferase</keyword>
<organism evidence="17 18">
    <name type="scientific">Caldimonas mangrovi</name>
    <dbReference type="NCBI Taxonomy" id="2944811"/>
    <lineage>
        <taxon>Bacteria</taxon>
        <taxon>Pseudomonadati</taxon>
        <taxon>Pseudomonadota</taxon>
        <taxon>Betaproteobacteria</taxon>
        <taxon>Burkholderiales</taxon>
        <taxon>Sphaerotilaceae</taxon>
        <taxon>Caldimonas</taxon>
    </lineage>
</organism>
<keyword evidence="7 14" id="KW-0812">Transmembrane</keyword>
<keyword evidence="3 14" id="KW-1003">Cell membrane</keyword>
<keyword evidence="8 14" id="KW-0547">Nucleotide-binding</keyword>
<comment type="caution">
    <text evidence="17">The sequence shown here is derived from an EMBL/GenBank/DDBJ whole genome shotgun (WGS) entry which is preliminary data.</text>
</comment>
<evidence type="ECO:0000256" key="1">
    <source>
        <dbReference type="ARBA" id="ARBA00000085"/>
    </source>
</evidence>
<dbReference type="PROSITE" id="PS50109">
    <property type="entry name" value="HIS_KIN"/>
    <property type="match status" value="1"/>
</dbReference>
<keyword evidence="18" id="KW-1185">Reference proteome</keyword>